<keyword evidence="2" id="KW-0378">Hydrolase</keyword>
<dbReference type="AlphaFoldDB" id="A0A0A2UXM2"/>
<protein>
    <submittedName>
        <fullName evidence="2">Restriction endonuclease subunit R</fullName>
    </submittedName>
</protein>
<gene>
    <name evidence="2" type="ORF">N780_08615</name>
</gene>
<dbReference type="InterPro" id="IPR052934">
    <property type="entry name" value="Methyl-DNA_Rec/Restrict_Enz"/>
</dbReference>
<dbReference type="InterPro" id="IPR027417">
    <property type="entry name" value="P-loop_NTPase"/>
</dbReference>
<comment type="caution">
    <text evidence="2">The sequence shown here is derived from an EMBL/GenBank/DDBJ whole genome shotgun (WGS) entry which is preliminary data.</text>
</comment>
<dbReference type="GO" id="GO:0005524">
    <property type="term" value="F:ATP binding"/>
    <property type="evidence" value="ECO:0007669"/>
    <property type="project" value="InterPro"/>
</dbReference>
<dbReference type="PANTHER" id="PTHR37291">
    <property type="entry name" value="5-METHYLCYTOSINE-SPECIFIC RESTRICTION ENZYME B"/>
    <property type="match status" value="1"/>
</dbReference>
<organism evidence="2 3">
    <name type="scientific">Pontibacillus chungwhensis BH030062</name>
    <dbReference type="NCBI Taxonomy" id="1385513"/>
    <lineage>
        <taxon>Bacteria</taxon>
        <taxon>Bacillati</taxon>
        <taxon>Bacillota</taxon>
        <taxon>Bacilli</taxon>
        <taxon>Bacillales</taxon>
        <taxon>Bacillaceae</taxon>
        <taxon>Pontibacillus</taxon>
    </lineage>
</organism>
<dbReference type="Gene3D" id="3.40.50.300">
    <property type="entry name" value="P-loop containing nucleotide triphosphate hydrolases"/>
    <property type="match status" value="1"/>
</dbReference>
<feature type="domain" description="ATPase dynein-related AAA" evidence="1">
    <location>
        <begin position="168"/>
        <end position="335"/>
    </location>
</feature>
<dbReference type="GO" id="GO:0016887">
    <property type="term" value="F:ATP hydrolysis activity"/>
    <property type="evidence" value="ECO:0007669"/>
    <property type="project" value="InterPro"/>
</dbReference>
<evidence type="ECO:0000313" key="3">
    <source>
        <dbReference type="Proteomes" id="UP000030153"/>
    </source>
</evidence>
<dbReference type="SUPFAM" id="SSF52540">
    <property type="entry name" value="P-loop containing nucleoside triphosphate hydrolases"/>
    <property type="match status" value="1"/>
</dbReference>
<dbReference type="GO" id="GO:0004519">
    <property type="term" value="F:endonuclease activity"/>
    <property type="evidence" value="ECO:0007669"/>
    <property type="project" value="UniProtKB-KW"/>
</dbReference>
<dbReference type="OrthoDB" id="9781481at2"/>
<dbReference type="Proteomes" id="UP000030153">
    <property type="component" value="Unassembled WGS sequence"/>
</dbReference>
<dbReference type="eggNOG" id="COG1401">
    <property type="taxonomic scope" value="Bacteria"/>
</dbReference>
<keyword evidence="2" id="KW-0540">Nuclease</keyword>
<evidence type="ECO:0000259" key="1">
    <source>
        <dbReference type="Pfam" id="PF07728"/>
    </source>
</evidence>
<dbReference type="Pfam" id="PF07728">
    <property type="entry name" value="AAA_5"/>
    <property type="match status" value="1"/>
</dbReference>
<keyword evidence="3" id="KW-1185">Reference proteome</keyword>
<keyword evidence="2" id="KW-0255">Endonuclease</keyword>
<accession>A0A0A2UXM2</accession>
<proteinExistence type="predicted"/>
<reference evidence="2 3" key="1">
    <citation type="submission" date="2013-08" db="EMBL/GenBank/DDBJ databases">
        <title>Genome of Pontibacillus chungwhensis.</title>
        <authorList>
            <person name="Wang Q."/>
            <person name="Wang G."/>
        </authorList>
    </citation>
    <scope>NUCLEOTIDE SEQUENCE [LARGE SCALE GENOMIC DNA]</scope>
    <source>
        <strain evidence="2 3">BH030062</strain>
    </source>
</reference>
<dbReference type="PANTHER" id="PTHR37291:SF1">
    <property type="entry name" value="TYPE IV METHYL-DIRECTED RESTRICTION ENZYME ECOKMCRB SUBUNIT"/>
    <property type="match status" value="1"/>
</dbReference>
<sequence length="462" mass="53785">MNYWILSIEAIMNTFSIIESKSDIRFKMSLDSTSERGNILDEQSINAGDKILVFIDKPVGEIRYMLEVTGVDHTHLVLHKSYETGYGLTMRKMQQVDEETYNLLESNNHRQLHQISEASFNTLFSHMFEDFSNRYEVKTEQPVIHETKEDYVAPEKNPQDEHLPHNWIVFGAPGTGKSYQIDQQRKTYFGSNYERVTFHPNFSYGQFVGAYKPRPMKEDKSKITYDLVAGPLLRTVTKAMNHPERNYVLIIEEINRANTAAVFGDIFQLLDRNEDGKSEYNIVASEEVKEYIESQTDADLVNYEIHLPSNLYIWATMNTSDQGVFPLDSAFKRRFDFEFISINASEEKIGDIDITIKGIGTMKWNHFRRTLNDYLLQHVRNIKEDKLIGPFFIKKTDLEASDKHFQKVFQNKLLMYLAEDILKTDKTKLFKYPSFSQIVTAYIEDEENVFSDAFTEALAEQE</sequence>
<dbReference type="RefSeq" id="WP_052115016.1">
    <property type="nucleotide sequence ID" value="NZ_AVBG01000007.1"/>
</dbReference>
<dbReference type="EMBL" id="AVBG01000007">
    <property type="protein sequence ID" value="KGP91261.1"/>
    <property type="molecule type" value="Genomic_DNA"/>
</dbReference>
<dbReference type="STRING" id="1385513.N780_08615"/>
<evidence type="ECO:0000313" key="2">
    <source>
        <dbReference type="EMBL" id="KGP91261.1"/>
    </source>
</evidence>
<dbReference type="InterPro" id="IPR011704">
    <property type="entry name" value="ATPase_dyneun-rel_AAA"/>
</dbReference>
<name>A0A0A2UXM2_9BACI</name>